<protein>
    <recommendedName>
        <fullName evidence="5">4Fe-4S ferredoxin-type domain-containing protein</fullName>
    </recommendedName>
</protein>
<feature type="compositionally biased region" description="Gly residues" evidence="1">
    <location>
        <begin position="391"/>
        <end position="407"/>
    </location>
</feature>
<organism evidence="3 4">
    <name type="scientific">Rhodofomes roseus</name>
    <dbReference type="NCBI Taxonomy" id="34475"/>
    <lineage>
        <taxon>Eukaryota</taxon>
        <taxon>Fungi</taxon>
        <taxon>Dikarya</taxon>
        <taxon>Basidiomycota</taxon>
        <taxon>Agaricomycotina</taxon>
        <taxon>Agaricomycetes</taxon>
        <taxon>Polyporales</taxon>
        <taxon>Rhodofomes</taxon>
    </lineage>
</organism>
<evidence type="ECO:0000313" key="3">
    <source>
        <dbReference type="EMBL" id="KAH9834626.1"/>
    </source>
</evidence>
<feature type="region of interest" description="Disordered" evidence="1">
    <location>
        <begin position="221"/>
        <end position="330"/>
    </location>
</feature>
<dbReference type="Proteomes" id="UP000814176">
    <property type="component" value="Unassembled WGS sequence"/>
</dbReference>
<feature type="transmembrane region" description="Helical" evidence="2">
    <location>
        <begin position="105"/>
        <end position="130"/>
    </location>
</feature>
<evidence type="ECO:0000256" key="1">
    <source>
        <dbReference type="SAM" id="MobiDB-lite"/>
    </source>
</evidence>
<evidence type="ECO:0000313" key="4">
    <source>
        <dbReference type="Proteomes" id="UP000814176"/>
    </source>
</evidence>
<evidence type="ECO:0008006" key="5">
    <source>
        <dbReference type="Google" id="ProtNLM"/>
    </source>
</evidence>
<feature type="compositionally biased region" description="Gly residues" evidence="1">
    <location>
        <begin position="319"/>
        <end position="329"/>
    </location>
</feature>
<proteinExistence type="predicted"/>
<dbReference type="GeneID" id="72002402"/>
<dbReference type="EMBL" id="JADCUA010000015">
    <property type="protein sequence ID" value="KAH9834626.1"/>
    <property type="molecule type" value="Genomic_DNA"/>
</dbReference>
<keyword evidence="2" id="KW-0472">Membrane</keyword>
<gene>
    <name evidence="3" type="ORF">C8Q71DRAFT_725163</name>
</gene>
<evidence type="ECO:0000256" key="2">
    <source>
        <dbReference type="SAM" id="Phobius"/>
    </source>
</evidence>
<feature type="region of interest" description="Disordered" evidence="1">
    <location>
        <begin position="387"/>
        <end position="409"/>
    </location>
</feature>
<sequence>MSVRQSYLRQRPGQRRFLHLPRVRLRRATEEQVNLTSMSWLQIILVGGRARSAVGRFSTALQDLRIRTRSTDSSCIHDSVSPTMTGVRSPAYRLPAGRPWLHNPLVLTLHSMTIFILRFVLGLIIVAISLGTSNHRVDRCSTCRWCTATCVSGAGVRTGDRGLQPIFGRALGARMYPARSGRGGDAQEEPGEHSSCGRDKEVMETVLDDLFTPERAVCLDEQEMNTRRLPEPEGTGICTDDPGTNEKDPDKQNSILRADAVGERTAGTLAKERQGRCVQMHASKRAKCGPNRHTAEDRASGTGKNGRGRVEDGGRRRGSSGGGGGGGQGRRACRANDLCASAACQRITAECADESKCEQTVGMGGEGQRIVGTGEREGGQIAETGDCEGEQAGGGDGGSGGENGGCGRKLSSPRIQQVGSYHCVNVRVEAADHPVPVICAIRITSTVLSCILGPLGAGAVLYAYVPQEKVLCTITDVPGSSVMTGTWGGGRSPWFRAINADRSISAIECDQASESSLSRPLLDVLPTRVALGTLSIKVRKDRECSVGFPLSSPFLTQQKLKYG</sequence>
<reference evidence="3 4" key="1">
    <citation type="journal article" date="2021" name="Environ. Microbiol.">
        <title>Gene family expansions and transcriptome signatures uncover fungal adaptations to wood decay.</title>
        <authorList>
            <person name="Hage H."/>
            <person name="Miyauchi S."/>
            <person name="Viragh M."/>
            <person name="Drula E."/>
            <person name="Min B."/>
            <person name="Chaduli D."/>
            <person name="Navarro D."/>
            <person name="Favel A."/>
            <person name="Norest M."/>
            <person name="Lesage-Meessen L."/>
            <person name="Balint B."/>
            <person name="Merenyi Z."/>
            <person name="de Eugenio L."/>
            <person name="Morin E."/>
            <person name="Martinez A.T."/>
            <person name="Baldrian P."/>
            <person name="Stursova M."/>
            <person name="Martinez M.J."/>
            <person name="Novotny C."/>
            <person name="Magnuson J.K."/>
            <person name="Spatafora J.W."/>
            <person name="Maurice S."/>
            <person name="Pangilinan J."/>
            <person name="Andreopoulos W."/>
            <person name="LaButti K."/>
            <person name="Hundley H."/>
            <person name="Na H."/>
            <person name="Kuo A."/>
            <person name="Barry K."/>
            <person name="Lipzen A."/>
            <person name="Henrissat B."/>
            <person name="Riley R."/>
            <person name="Ahrendt S."/>
            <person name="Nagy L.G."/>
            <person name="Grigoriev I.V."/>
            <person name="Martin F."/>
            <person name="Rosso M.N."/>
        </authorList>
    </citation>
    <scope>NUCLEOTIDE SEQUENCE [LARGE SCALE GENOMIC DNA]</scope>
    <source>
        <strain evidence="3 4">CIRM-BRFM 1785</strain>
    </source>
</reference>
<keyword evidence="4" id="KW-1185">Reference proteome</keyword>
<keyword evidence="2" id="KW-1133">Transmembrane helix</keyword>
<comment type="caution">
    <text evidence="3">The sequence shown here is derived from an EMBL/GenBank/DDBJ whole genome shotgun (WGS) entry which is preliminary data.</text>
</comment>
<feature type="region of interest" description="Disordered" evidence="1">
    <location>
        <begin position="179"/>
        <end position="198"/>
    </location>
</feature>
<dbReference type="RefSeq" id="XP_047777157.1">
    <property type="nucleotide sequence ID" value="XM_047921670.1"/>
</dbReference>
<name>A0ABQ8KCB7_9APHY</name>
<accession>A0ABQ8KCB7</accession>
<keyword evidence="2" id="KW-0812">Transmembrane</keyword>